<dbReference type="InterPro" id="IPR038352">
    <property type="entry name" value="Imelysin_sf"/>
</dbReference>
<dbReference type="RefSeq" id="WP_236958912.1">
    <property type="nucleotide sequence ID" value="NZ_JAETXX010000004.1"/>
</dbReference>
<evidence type="ECO:0000256" key="1">
    <source>
        <dbReference type="ARBA" id="ARBA00004196"/>
    </source>
</evidence>
<dbReference type="Proteomes" id="UP000829517">
    <property type="component" value="Unassembled WGS sequence"/>
</dbReference>
<feature type="signal peptide" evidence="3">
    <location>
        <begin position="1"/>
        <end position="24"/>
    </location>
</feature>
<dbReference type="PROSITE" id="PS51257">
    <property type="entry name" value="PROKAR_LIPOPROTEIN"/>
    <property type="match status" value="1"/>
</dbReference>
<reference evidence="5 6" key="1">
    <citation type="submission" date="2021-01" db="EMBL/GenBank/DDBJ databases">
        <title>Genome sequencing of Joostella atrarenae M1-2 (= KCTC 23194).</title>
        <authorList>
            <person name="Zakaria M.R."/>
            <person name="Lam M.Q."/>
            <person name="Chong C.S."/>
        </authorList>
    </citation>
    <scope>NUCLEOTIDE SEQUENCE [LARGE SCALE GENOMIC DNA]</scope>
    <source>
        <strain evidence="5 6">M1-2</strain>
    </source>
</reference>
<comment type="caution">
    <text evidence="5">The sequence shown here is derived from an EMBL/GenBank/DDBJ whole genome shotgun (WGS) entry which is preliminary data.</text>
</comment>
<evidence type="ECO:0000259" key="4">
    <source>
        <dbReference type="Pfam" id="PF09375"/>
    </source>
</evidence>
<evidence type="ECO:0000256" key="2">
    <source>
        <dbReference type="ARBA" id="ARBA00022729"/>
    </source>
</evidence>
<name>A0ABS9J3E0_9FLAO</name>
<gene>
    <name evidence="5" type="ORF">JM658_08915</name>
</gene>
<dbReference type="InterPro" id="IPR034984">
    <property type="entry name" value="Imelysin-like_IPPA"/>
</dbReference>
<dbReference type="Pfam" id="PF09375">
    <property type="entry name" value="Peptidase_M75"/>
    <property type="match status" value="1"/>
</dbReference>
<comment type="subcellular location">
    <subcellularLocation>
        <location evidence="1">Cell envelope</location>
    </subcellularLocation>
</comment>
<keyword evidence="2 3" id="KW-0732">Signal</keyword>
<dbReference type="Gene3D" id="1.20.1420.20">
    <property type="entry name" value="M75 peptidase, HXXE motif"/>
    <property type="match status" value="1"/>
</dbReference>
<organism evidence="5 6">
    <name type="scientific">Joostella atrarenae</name>
    <dbReference type="NCBI Taxonomy" id="679257"/>
    <lineage>
        <taxon>Bacteria</taxon>
        <taxon>Pseudomonadati</taxon>
        <taxon>Bacteroidota</taxon>
        <taxon>Flavobacteriia</taxon>
        <taxon>Flavobacteriales</taxon>
        <taxon>Flavobacteriaceae</taxon>
        <taxon>Joostella</taxon>
    </lineage>
</organism>
<dbReference type="InterPro" id="IPR018976">
    <property type="entry name" value="Imelysin-like"/>
</dbReference>
<feature type="chain" id="PRO_5045797904" evidence="3">
    <location>
        <begin position="25"/>
        <end position="370"/>
    </location>
</feature>
<evidence type="ECO:0000313" key="6">
    <source>
        <dbReference type="Proteomes" id="UP000829517"/>
    </source>
</evidence>
<accession>A0ABS9J3E0</accession>
<protein>
    <submittedName>
        <fullName evidence="5">Imelysin family protein</fullName>
    </submittedName>
</protein>
<dbReference type="CDD" id="cd14659">
    <property type="entry name" value="Imelysin-like_IPPA"/>
    <property type="match status" value="1"/>
</dbReference>
<proteinExistence type="predicted"/>
<sequence>MKLNKWIGLIVTLVVLGCSSDSSNNDGDENPTGGDNDFNRKSILTNWADNFIMPNYTAYVSATSKLTKAANDFVVETNIQSLTDLKVAYKEAYLSWQHVSMFEIGEAERIQLRNFTNIYPTNKANIDAKTGGLESYNLELPSSFSEQGFPALDYLLYGTGETDEMVLTYFEDQVAAKDYLLALVNRLDKLGSQVLENWKTGYRDTYVNNDSDAVNASFNKTVNAYVSYYERFLRSGKVGIPAGALSGQQFPDRVEAYYVNDMSKELFLKALDASKDFYLGTGATNVTGASIYDALKGLDQNELADDISEQFDVIREEASKLNESFSYEVENNNNALIGLRDLLQVNTILFKNDMVSALNVTISYQDNDGD</sequence>
<evidence type="ECO:0000256" key="3">
    <source>
        <dbReference type="SAM" id="SignalP"/>
    </source>
</evidence>
<dbReference type="EMBL" id="JAETXX010000004">
    <property type="protein sequence ID" value="MCF8714946.1"/>
    <property type="molecule type" value="Genomic_DNA"/>
</dbReference>
<feature type="domain" description="Imelysin-like" evidence="4">
    <location>
        <begin position="52"/>
        <end position="333"/>
    </location>
</feature>
<keyword evidence="6" id="KW-1185">Reference proteome</keyword>
<evidence type="ECO:0000313" key="5">
    <source>
        <dbReference type="EMBL" id="MCF8714946.1"/>
    </source>
</evidence>